<dbReference type="EMBL" id="BMLN01000014">
    <property type="protein sequence ID" value="GGO07669.1"/>
    <property type="molecule type" value="Genomic_DNA"/>
</dbReference>
<evidence type="ECO:0000313" key="1">
    <source>
        <dbReference type="EMBL" id="GGO07669.1"/>
    </source>
</evidence>
<gene>
    <name evidence="1" type="ORF">GCM10010969_36320</name>
</gene>
<dbReference type="NCBIfam" id="TIGR02841">
    <property type="entry name" value="spore_YyaC"/>
    <property type="match status" value="1"/>
</dbReference>
<evidence type="ECO:0000313" key="2">
    <source>
        <dbReference type="Proteomes" id="UP000606653"/>
    </source>
</evidence>
<sequence length="184" mass="19567">MSISESIWAKMDDGRREDRFASLEALFAEMALHFRLEELFFLCIGTDRSSGDAFGPLVGSRLKALGFPNVAGTLEEPCDAANLEHIVSSIPKKLTIVAFDACLGKPGSVGKILARRAPLTPAGSMKSDFAPVGDYSVAAVVNVHGPKPYQSLQTASLQLVLQLTDRTISAVEEAFGMQAPGGVV</sequence>
<comment type="caution">
    <text evidence="1">The sequence shown here is derived from an EMBL/GenBank/DDBJ whole genome shotgun (WGS) entry which is preliminary data.</text>
</comment>
<dbReference type="SUPFAM" id="SSF53163">
    <property type="entry name" value="HybD-like"/>
    <property type="match status" value="1"/>
</dbReference>
<reference evidence="2" key="1">
    <citation type="journal article" date="2019" name="Int. J. Syst. Evol. Microbiol.">
        <title>The Global Catalogue of Microorganisms (GCM) 10K type strain sequencing project: providing services to taxonomists for standard genome sequencing and annotation.</title>
        <authorList>
            <consortium name="The Broad Institute Genomics Platform"/>
            <consortium name="The Broad Institute Genome Sequencing Center for Infectious Disease"/>
            <person name="Wu L."/>
            <person name="Ma J."/>
        </authorList>
    </citation>
    <scope>NUCLEOTIDE SEQUENCE [LARGE SCALE GENOMIC DNA]</scope>
    <source>
        <strain evidence="2">CGMCC 1.6964</strain>
    </source>
</reference>
<dbReference type="InterPro" id="IPR009665">
    <property type="entry name" value="YyaC"/>
</dbReference>
<protein>
    <recommendedName>
        <fullName evidence="3">Sporulation protein YyaC</fullName>
    </recommendedName>
</protein>
<organism evidence="1 2">
    <name type="scientific">Saccharibacillus kuerlensis</name>
    <dbReference type="NCBI Taxonomy" id="459527"/>
    <lineage>
        <taxon>Bacteria</taxon>
        <taxon>Bacillati</taxon>
        <taxon>Bacillota</taxon>
        <taxon>Bacilli</taxon>
        <taxon>Bacillales</taxon>
        <taxon>Paenibacillaceae</taxon>
        <taxon>Saccharibacillus</taxon>
    </lineage>
</organism>
<evidence type="ECO:0008006" key="3">
    <source>
        <dbReference type="Google" id="ProtNLM"/>
    </source>
</evidence>
<proteinExistence type="predicted"/>
<dbReference type="RefSeq" id="WP_018978241.1">
    <property type="nucleotide sequence ID" value="NZ_BMLN01000014.1"/>
</dbReference>
<dbReference type="InterPro" id="IPR023430">
    <property type="entry name" value="Pept_HybD-like_dom_sf"/>
</dbReference>
<dbReference type="Pfam" id="PF06866">
    <property type="entry name" value="DUF1256"/>
    <property type="match status" value="1"/>
</dbReference>
<name>A0ABQ2L9W4_9BACL</name>
<keyword evidence="2" id="KW-1185">Reference proteome</keyword>
<accession>A0ABQ2L9W4</accession>
<dbReference type="Proteomes" id="UP000606653">
    <property type="component" value="Unassembled WGS sequence"/>
</dbReference>